<dbReference type="AlphaFoldDB" id="A0A067RCQ5"/>
<reference evidence="1 2" key="1">
    <citation type="journal article" date="2014" name="Nat. Commun.">
        <title>Molecular traces of alternative social organization in a termite genome.</title>
        <authorList>
            <person name="Terrapon N."/>
            <person name="Li C."/>
            <person name="Robertson H.M."/>
            <person name="Ji L."/>
            <person name="Meng X."/>
            <person name="Booth W."/>
            <person name="Chen Z."/>
            <person name="Childers C.P."/>
            <person name="Glastad K.M."/>
            <person name="Gokhale K."/>
            <person name="Gowin J."/>
            <person name="Gronenberg W."/>
            <person name="Hermansen R.A."/>
            <person name="Hu H."/>
            <person name="Hunt B.G."/>
            <person name="Huylmans A.K."/>
            <person name="Khalil S.M."/>
            <person name="Mitchell R.D."/>
            <person name="Munoz-Torres M.C."/>
            <person name="Mustard J.A."/>
            <person name="Pan H."/>
            <person name="Reese J.T."/>
            <person name="Scharf M.E."/>
            <person name="Sun F."/>
            <person name="Vogel H."/>
            <person name="Xiao J."/>
            <person name="Yang W."/>
            <person name="Yang Z."/>
            <person name="Yang Z."/>
            <person name="Zhou J."/>
            <person name="Zhu J."/>
            <person name="Brent C.S."/>
            <person name="Elsik C.G."/>
            <person name="Goodisman M.A."/>
            <person name="Liberles D.A."/>
            <person name="Roe R.M."/>
            <person name="Vargo E.L."/>
            <person name="Vilcinskas A."/>
            <person name="Wang J."/>
            <person name="Bornberg-Bauer E."/>
            <person name="Korb J."/>
            <person name="Zhang G."/>
            <person name="Liebig J."/>
        </authorList>
    </citation>
    <scope>NUCLEOTIDE SEQUENCE [LARGE SCALE GENOMIC DNA]</scope>
    <source>
        <tissue evidence="1">Whole organism</tissue>
    </source>
</reference>
<organism evidence="1 2">
    <name type="scientific">Zootermopsis nevadensis</name>
    <name type="common">Dampwood termite</name>
    <dbReference type="NCBI Taxonomy" id="136037"/>
    <lineage>
        <taxon>Eukaryota</taxon>
        <taxon>Metazoa</taxon>
        <taxon>Ecdysozoa</taxon>
        <taxon>Arthropoda</taxon>
        <taxon>Hexapoda</taxon>
        <taxon>Insecta</taxon>
        <taxon>Pterygota</taxon>
        <taxon>Neoptera</taxon>
        <taxon>Polyneoptera</taxon>
        <taxon>Dictyoptera</taxon>
        <taxon>Blattodea</taxon>
        <taxon>Blattoidea</taxon>
        <taxon>Termitoidae</taxon>
        <taxon>Termopsidae</taxon>
        <taxon>Zootermopsis</taxon>
    </lineage>
</organism>
<name>A0A067RCQ5_ZOONE</name>
<evidence type="ECO:0000313" key="1">
    <source>
        <dbReference type="EMBL" id="KDR20726.1"/>
    </source>
</evidence>
<accession>A0A067RCQ5</accession>
<gene>
    <name evidence="1" type="ORF">L798_04679</name>
</gene>
<keyword evidence="2" id="KW-1185">Reference proteome</keyword>
<dbReference type="InParanoid" id="A0A067RCQ5"/>
<evidence type="ECO:0000313" key="2">
    <source>
        <dbReference type="Proteomes" id="UP000027135"/>
    </source>
</evidence>
<dbReference type="EMBL" id="KK852590">
    <property type="protein sequence ID" value="KDR20726.1"/>
    <property type="molecule type" value="Genomic_DNA"/>
</dbReference>
<proteinExistence type="predicted"/>
<sequence length="84" mass="10107">MFAISSGVKVQTPDVHNIAVYMTRNEMNLRAKQMEMLNQLLNSPWSGNFIQWMLRLLLNRIFFKIFTQFKRKENIQQIQNDKRC</sequence>
<protein>
    <submittedName>
        <fullName evidence="1">Uncharacterized protein</fullName>
    </submittedName>
</protein>
<dbReference type="Proteomes" id="UP000027135">
    <property type="component" value="Unassembled WGS sequence"/>
</dbReference>